<evidence type="ECO:0000259" key="1">
    <source>
        <dbReference type="Pfam" id="PF13456"/>
    </source>
</evidence>
<dbReference type="Gene3D" id="3.30.420.10">
    <property type="entry name" value="Ribonuclease H-like superfamily/Ribonuclease H"/>
    <property type="match status" value="1"/>
</dbReference>
<dbReference type="AlphaFoldDB" id="A0A2I0VF70"/>
<dbReference type="GO" id="GO:0004523">
    <property type="term" value="F:RNA-DNA hybrid ribonuclease activity"/>
    <property type="evidence" value="ECO:0007669"/>
    <property type="project" value="InterPro"/>
</dbReference>
<reference evidence="2 3" key="2">
    <citation type="journal article" date="2017" name="Nature">
        <title>The Apostasia genome and the evolution of orchids.</title>
        <authorList>
            <person name="Zhang G.Q."/>
            <person name="Liu K.W."/>
            <person name="Li Z."/>
            <person name="Lohaus R."/>
            <person name="Hsiao Y.Y."/>
            <person name="Niu S.C."/>
            <person name="Wang J.Y."/>
            <person name="Lin Y.C."/>
            <person name="Xu Q."/>
            <person name="Chen L.J."/>
            <person name="Yoshida K."/>
            <person name="Fujiwara S."/>
            <person name="Wang Z.W."/>
            <person name="Zhang Y.Q."/>
            <person name="Mitsuda N."/>
            <person name="Wang M."/>
            <person name="Liu G.H."/>
            <person name="Pecoraro L."/>
            <person name="Huang H.X."/>
            <person name="Xiao X.J."/>
            <person name="Lin M."/>
            <person name="Wu X.Y."/>
            <person name="Wu W.L."/>
            <person name="Chen Y.Y."/>
            <person name="Chang S.B."/>
            <person name="Sakamoto S."/>
            <person name="Ohme-Takagi M."/>
            <person name="Yagi M."/>
            <person name="Zeng S.J."/>
            <person name="Shen C.Y."/>
            <person name="Yeh C.M."/>
            <person name="Luo Y.B."/>
            <person name="Tsai W.C."/>
            <person name="Van de Peer Y."/>
            <person name="Liu Z.J."/>
        </authorList>
    </citation>
    <scope>NUCLEOTIDE SEQUENCE [LARGE SCALE GENOMIC DNA]</scope>
    <source>
        <tissue evidence="2">The whole plant</tissue>
    </source>
</reference>
<dbReference type="EMBL" id="KZ504523">
    <property type="protein sequence ID" value="PKU62062.1"/>
    <property type="molecule type" value="Genomic_DNA"/>
</dbReference>
<feature type="domain" description="RNase H type-1" evidence="1">
    <location>
        <begin position="17"/>
        <end position="137"/>
    </location>
</feature>
<keyword evidence="3" id="KW-1185">Reference proteome</keyword>
<dbReference type="InterPro" id="IPR053151">
    <property type="entry name" value="RNase_H-like"/>
</dbReference>
<accession>A0A2I0VF70</accession>
<name>A0A2I0VF70_9ASPA</name>
<dbReference type="CDD" id="cd06222">
    <property type="entry name" value="RNase_H_like"/>
    <property type="match status" value="1"/>
</dbReference>
<dbReference type="GO" id="GO:0003676">
    <property type="term" value="F:nucleic acid binding"/>
    <property type="evidence" value="ECO:0007669"/>
    <property type="project" value="InterPro"/>
</dbReference>
<dbReference type="InterPro" id="IPR044730">
    <property type="entry name" value="RNase_H-like_dom_plant"/>
</dbReference>
<sequence length="171" mass="19698">MLSNTWHPPPPGWIKINVDAALKCNNMAGVGGVVRDEKGRFLLAFGAYFVHWDISQLKLMAIFFLKDIVKDWMFDYQGLMIEGDNSNIIKALQIEWKKRKNKDIIDGRLAFLNDFKQVLFSLCSRNCNKLADICANLGVYNSFNWVDLWDKDNPPSFLSCMKEECDALRLL</sequence>
<evidence type="ECO:0000313" key="2">
    <source>
        <dbReference type="EMBL" id="PKU62062.1"/>
    </source>
</evidence>
<organism evidence="2 3">
    <name type="scientific">Dendrobium catenatum</name>
    <dbReference type="NCBI Taxonomy" id="906689"/>
    <lineage>
        <taxon>Eukaryota</taxon>
        <taxon>Viridiplantae</taxon>
        <taxon>Streptophyta</taxon>
        <taxon>Embryophyta</taxon>
        <taxon>Tracheophyta</taxon>
        <taxon>Spermatophyta</taxon>
        <taxon>Magnoliopsida</taxon>
        <taxon>Liliopsida</taxon>
        <taxon>Asparagales</taxon>
        <taxon>Orchidaceae</taxon>
        <taxon>Epidendroideae</taxon>
        <taxon>Malaxideae</taxon>
        <taxon>Dendrobiinae</taxon>
        <taxon>Dendrobium</taxon>
    </lineage>
</organism>
<dbReference type="InterPro" id="IPR012337">
    <property type="entry name" value="RNaseH-like_sf"/>
</dbReference>
<reference evidence="2 3" key="1">
    <citation type="journal article" date="2016" name="Sci. Rep.">
        <title>The Dendrobium catenatum Lindl. genome sequence provides insights into polysaccharide synthase, floral development and adaptive evolution.</title>
        <authorList>
            <person name="Zhang G.Q."/>
            <person name="Xu Q."/>
            <person name="Bian C."/>
            <person name="Tsai W.C."/>
            <person name="Yeh C.M."/>
            <person name="Liu K.W."/>
            <person name="Yoshida K."/>
            <person name="Zhang L.S."/>
            <person name="Chang S.B."/>
            <person name="Chen F."/>
            <person name="Shi Y."/>
            <person name="Su Y.Y."/>
            <person name="Zhang Y.Q."/>
            <person name="Chen L.J."/>
            <person name="Yin Y."/>
            <person name="Lin M."/>
            <person name="Huang H."/>
            <person name="Deng H."/>
            <person name="Wang Z.W."/>
            <person name="Zhu S.L."/>
            <person name="Zhao X."/>
            <person name="Deng C."/>
            <person name="Niu S.C."/>
            <person name="Huang J."/>
            <person name="Wang M."/>
            <person name="Liu G.H."/>
            <person name="Yang H.J."/>
            <person name="Xiao X.J."/>
            <person name="Hsiao Y.Y."/>
            <person name="Wu W.L."/>
            <person name="Chen Y.Y."/>
            <person name="Mitsuda N."/>
            <person name="Ohme-Takagi M."/>
            <person name="Luo Y.B."/>
            <person name="Van de Peer Y."/>
            <person name="Liu Z.J."/>
        </authorList>
    </citation>
    <scope>NUCLEOTIDE SEQUENCE [LARGE SCALE GENOMIC DNA]</scope>
    <source>
        <tissue evidence="2">The whole plant</tissue>
    </source>
</reference>
<proteinExistence type="predicted"/>
<dbReference type="PANTHER" id="PTHR47723:SF19">
    <property type="entry name" value="POLYNUCLEOTIDYL TRANSFERASE, RIBONUCLEASE H-LIKE SUPERFAMILY PROTEIN"/>
    <property type="match status" value="1"/>
</dbReference>
<evidence type="ECO:0000313" key="3">
    <source>
        <dbReference type="Proteomes" id="UP000233837"/>
    </source>
</evidence>
<dbReference type="Pfam" id="PF13456">
    <property type="entry name" value="RVT_3"/>
    <property type="match status" value="1"/>
</dbReference>
<protein>
    <recommendedName>
        <fullName evidence="1">RNase H type-1 domain-containing protein</fullName>
    </recommendedName>
</protein>
<dbReference type="Proteomes" id="UP000233837">
    <property type="component" value="Unassembled WGS sequence"/>
</dbReference>
<dbReference type="SUPFAM" id="SSF53098">
    <property type="entry name" value="Ribonuclease H-like"/>
    <property type="match status" value="1"/>
</dbReference>
<dbReference type="InterPro" id="IPR036397">
    <property type="entry name" value="RNaseH_sf"/>
</dbReference>
<gene>
    <name evidence="2" type="ORF">MA16_Dca027050</name>
</gene>
<dbReference type="PANTHER" id="PTHR47723">
    <property type="entry name" value="OS05G0353850 PROTEIN"/>
    <property type="match status" value="1"/>
</dbReference>
<dbReference type="InterPro" id="IPR002156">
    <property type="entry name" value="RNaseH_domain"/>
</dbReference>